<keyword evidence="6" id="KW-0679">Respiratory chain</keyword>
<evidence type="ECO:0000256" key="1">
    <source>
        <dbReference type="ARBA" id="ARBA00004225"/>
    </source>
</evidence>
<organism evidence="17">
    <name type="scientific">Scydosella musawasensis</name>
    <dbReference type="NCBI Taxonomy" id="1819563"/>
    <lineage>
        <taxon>Eukaryota</taxon>
        <taxon>Metazoa</taxon>
        <taxon>Ecdysozoa</taxon>
        <taxon>Arthropoda</taxon>
        <taxon>Hexapoda</taxon>
        <taxon>Insecta</taxon>
        <taxon>Pterygota</taxon>
        <taxon>Neoptera</taxon>
        <taxon>Endopterygota</taxon>
        <taxon>Coleoptera</taxon>
        <taxon>Polyphaga</taxon>
        <taxon>Staphyliniformia</taxon>
        <taxon>Ptiliidae</taxon>
        <taxon>Scydosella</taxon>
    </lineage>
</organism>
<name>A0A165CYQ4_9COLE</name>
<evidence type="ECO:0000256" key="12">
    <source>
        <dbReference type="ARBA" id="ARBA00023128"/>
    </source>
</evidence>
<keyword evidence="12 17" id="KW-0496">Mitochondrion</keyword>
<keyword evidence="7 16" id="KW-0812">Transmembrane</keyword>
<feature type="transmembrane region" description="Helical" evidence="16">
    <location>
        <begin position="75"/>
        <end position="96"/>
    </location>
</feature>
<dbReference type="EC" id="7.1.1.2" evidence="3"/>
<sequence length="156" mass="18575">MIVINMLTSMLFIFMKHPLSMGLMLMINTILISISTNLMNWTSWFSYLLFLIMVGGMLILFMYMTSIASNHKFLFNMNWIMLMTLSPMIYIMHNYLTKYYNTNYKNYFNKYETELIIKITNFPNNIILAMVIIYLLITLIAVVKITNFKKSTFRMN</sequence>
<keyword evidence="9" id="KW-0249">Electron transport</keyword>
<keyword evidence="8" id="KW-1278">Translocase</keyword>
<evidence type="ECO:0000256" key="5">
    <source>
        <dbReference type="ARBA" id="ARBA00022448"/>
    </source>
</evidence>
<dbReference type="GO" id="GO:0031966">
    <property type="term" value="C:mitochondrial membrane"/>
    <property type="evidence" value="ECO:0007669"/>
    <property type="project" value="UniProtKB-SubCell"/>
</dbReference>
<accession>A0A165CYQ4</accession>
<reference evidence="17" key="1">
    <citation type="submission" date="2015-12" db="EMBL/GenBank/DDBJ databases">
        <title>Complete mitochondrial genome of Scydosella musawasensis.</title>
        <authorList>
            <person name="Sharko F."/>
            <person name="Nedoluzhko A."/>
            <person name="Sokolov A."/>
            <person name="Boulygina E."/>
            <person name="Tsygankova S."/>
            <person name="Polilov A."/>
            <person name="Prokhortchouk E."/>
            <person name="Skryabin K."/>
            <person name="Mazur A."/>
        </authorList>
    </citation>
    <scope>NUCLEOTIDE SEQUENCE</scope>
</reference>
<evidence type="ECO:0000256" key="4">
    <source>
        <dbReference type="ARBA" id="ARBA00021095"/>
    </source>
</evidence>
<proteinExistence type="inferred from homology"/>
<evidence type="ECO:0000256" key="3">
    <source>
        <dbReference type="ARBA" id="ARBA00012944"/>
    </source>
</evidence>
<geneLocation type="mitochondrion" evidence="17"/>
<protein>
    <recommendedName>
        <fullName evidence="4">NADH-ubiquinone oxidoreductase chain 6</fullName>
        <ecNumber evidence="3">7.1.1.2</ecNumber>
    </recommendedName>
    <alternativeName>
        <fullName evidence="14">NADH dehydrogenase subunit 6</fullName>
    </alternativeName>
</protein>
<evidence type="ECO:0000256" key="8">
    <source>
        <dbReference type="ARBA" id="ARBA00022967"/>
    </source>
</evidence>
<comment type="similarity">
    <text evidence="2">Belongs to the complex I subunit 6 family.</text>
</comment>
<dbReference type="GO" id="GO:0008137">
    <property type="term" value="F:NADH dehydrogenase (ubiquinone) activity"/>
    <property type="evidence" value="ECO:0007669"/>
    <property type="project" value="UniProtKB-EC"/>
</dbReference>
<evidence type="ECO:0000256" key="16">
    <source>
        <dbReference type="SAM" id="Phobius"/>
    </source>
</evidence>
<dbReference type="InterPro" id="IPR050269">
    <property type="entry name" value="ComplexI_Subunit6"/>
</dbReference>
<keyword evidence="10 16" id="KW-1133">Transmembrane helix</keyword>
<dbReference type="AlphaFoldDB" id="A0A165CYQ4"/>
<evidence type="ECO:0000256" key="11">
    <source>
        <dbReference type="ARBA" id="ARBA00023027"/>
    </source>
</evidence>
<evidence type="ECO:0000256" key="10">
    <source>
        <dbReference type="ARBA" id="ARBA00022989"/>
    </source>
</evidence>
<evidence type="ECO:0000256" key="13">
    <source>
        <dbReference type="ARBA" id="ARBA00023136"/>
    </source>
</evidence>
<evidence type="ECO:0000256" key="9">
    <source>
        <dbReference type="ARBA" id="ARBA00022982"/>
    </source>
</evidence>
<evidence type="ECO:0000256" key="15">
    <source>
        <dbReference type="ARBA" id="ARBA00049551"/>
    </source>
</evidence>
<dbReference type="EMBL" id="KU302777">
    <property type="protein sequence ID" value="AMX74014.1"/>
    <property type="molecule type" value="Genomic_DNA"/>
</dbReference>
<feature type="transmembrane region" description="Helical" evidence="16">
    <location>
        <begin position="21"/>
        <end position="38"/>
    </location>
</feature>
<dbReference type="PANTHER" id="PTHR11435:SF1">
    <property type="entry name" value="NADH-UBIQUINONE OXIDOREDUCTASE CHAIN 6"/>
    <property type="match status" value="1"/>
</dbReference>
<evidence type="ECO:0000256" key="2">
    <source>
        <dbReference type="ARBA" id="ARBA00005698"/>
    </source>
</evidence>
<keyword evidence="11" id="KW-0520">NAD</keyword>
<keyword evidence="5" id="KW-0813">Transport</keyword>
<feature type="transmembrane region" description="Helical" evidence="16">
    <location>
        <begin position="126"/>
        <end position="146"/>
    </location>
</feature>
<evidence type="ECO:0000313" key="17">
    <source>
        <dbReference type="EMBL" id="AMX74014.1"/>
    </source>
</evidence>
<evidence type="ECO:0000256" key="14">
    <source>
        <dbReference type="ARBA" id="ARBA00031019"/>
    </source>
</evidence>
<comment type="subcellular location">
    <subcellularLocation>
        <location evidence="1">Mitochondrion membrane</location>
        <topology evidence="1">Multi-pass membrane protein</topology>
    </subcellularLocation>
</comment>
<comment type="catalytic activity">
    <reaction evidence="15">
        <text>a ubiquinone + NADH + 5 H(+)(in) = a ubiquinol + NAD(+) + 4 H(+)(out)</text>
        <dbReference type="Rhea" id="RHEA:29091"/>
        <dbReference type="Rhea" id="RHEA-COMP:9565"/>
        <dbReference type="Rhea" id="RHEA-COMP:9566"/>
        <dbReference type="ChEBI" id="CHEBI:15378"/>
        <dbReference type="ChEBI" id="CHEBI:16389"/>
        <dbReference type="ChEBI" id="CHEBI:17976"/>
        <dbReference type="ChEBI" id="CHEBI:57540"/>
        <dbReference type="ChEBI" id="CHEBI:57945"/>
        <dbReference type="EC" id="7.1.1.2"/>
    </reaction>
</comment>
<feature type="transmembrane region" description="Helical" evidence="16">
    <location>
        <begin position="44"/>
        <end position="63"/>
    </location>
</feature>
<keyword evidence="13 16" id="KW-0472">Membrane</keyword>
<evidence type="ECO:0000256" key="7">
    <source>
        <dbReference type="ARBA" id="ARBA00022692"/>
    </source>
</evidence>
<evidence type="ECO:0000256" key="6">
    <source>
        <dbReference type="ARBA" id="ARBA00022660"/>
    </source>
</evidence>
<dbReference type="PANTHER" id="PTHR11435">
    <property type="entry name" value="NADH UBIQUINONE OXIDOREDUCTASE SUBUNIT ND6"/>
    <property type="match status" value="1"/>
</dbReference>
<gene>
    <name evidence="17" type="primary">nad6</name>
</gene>